<dbReference type="RefSeq" id="WP_161934698.1">
    <property type="nucleotide sequence ID" value="NZ_LKLU01000107.1"/>
</dbReference>
<dbReference type="EMBL" id="LKLU01000107">
    <property type="protein sequence ID" value="KSU19410.1"/>
    <property type="molecule type" value="Genomic_DNA"/>
</dbReference>
<evidence type="ECO:0000313" key="1">
    <source>
        <dbReference type="EMBL" id="KSU19410.1"/>
    </source>
</evidence>
<organism evidence="1 2">
    <name type="scientific">Lactococcus lactis subsp. lactis</name>
    <name type="common">Streptococcus lactis</name>
    <dbReference type="NCBI Taxonomy" id="1360"/>
    <lineage>
        <taxon>Bacteria</taxon>
        <taxon>Bacillati</taxon>
        <taxon>Bacillota</taxon>
        <taxon>Bacilli</taxon>
        <taxon>Lactobacillales</taxon>
        <taxon>Streptococcaceae</taxon>
        <taxon>Lactococcus</taxon>
    </lineage>
</organism>
<dbReference type="AlphaFoldDB" id="A0A0V8E0P5"/>
<dbReference type="PATRIC" id="fig|1360.114.peg.1611"/>
<dbReference type="Proteomes" id="UP000053719">
    <property type="component" value="Unassembled WGS sequence"/>
</dbReference>
<protein>
    <submittedName>
        <fullName evidence="1">Uncharacterized protein</fullName>
    </submittedName>
</protein>
<comment type="caution">
    <text evidence="1">The sequence shown here is derived from an EMBL/GenBank/DDBJ whole genome shotgun (WGS) entry which is preliminary data.</text>
</comment>
<sequence>MIKKAKILETTSVDTVNEFVKGKNIEKIEPIIKANFYNGKQIGDTISAYIIYWWE</sequence>
<proteinExistence type="predicted"/>
<gene>
    <name evidence="1" type="ORF">M20_2029</name>
</gene>
<reference evidence="2" key="1">
    <citation type="submission" date="2015-10" db="EMBL/GenBank/DDBJ databases">
        <title>Draft Genome Sequences of 11 Lactococcus lactis subspecies cremoris strains.</title>
        <authorList>
            <person name="Wels M."/>
            <person name="Backus L."/>
            <person name="Boekhorst J."/>
            <person name="Dijkstra A."/>
            <person name="Beerthuizen M."/>
            <person name="Kelly W."/>
            <person name="Siezen R."/>
            <person name="Bachmann H."/>
            <person name="Van Hijum S."/>
        </authorList>
    </citation>
    <scope>NUCLEOTIDE SEQUENCE [LARGE SCALE GENOMIC DNA]</scope>
    <source>
        <strain evidence="2">M20</strain>
    </source>
</reference>
<accession>A0A0V8E0P5</accession>
<name>A0A0V8E0P5_LACLL</name>
<evidence type="ECO:0000313" key="2">
    <source>
        <dbReference type="Proteomes" id="UP000053719"/>
    </source>
</evidence>